<dbReference type="PANTHER" id="PTHR22953:SF153">
    <property type="entry name" value="PURPLE ACID PHOSPHATASE"/>
    <property type="match status" value="1"/>
</dbReference>
<evidence type="ECO:0000259" key="2">
    <source>
        <dbReference type="Pfam" id="PF00149"/>
    </source>
</evidence>
<keyword evidence="1" id="KW-0732">Signal</keyword>
<keyword evidence="4" id="KW-1185">Reference proteome</keyword>
<dbReference type="InterPro" id="IPR029052">
    <property type="entry name" value="Metallo-depent_PP-like"/>
</dbReference>
<name>A0ABT3LC07_9CYAN</name>
<dbReference type="SUPFAM" id="SSF56300">
    <property type="entry name" value="Metallo-dependent phosphatases"/>
    <property type="match status" value="1"/>
</dbReference>
<feature type="domain" description="Calcineurin-like phosphoesterase" evidence="2">
    <location>
        <begin position="28"/>
        <end position="349"/>
    </location>
</feature>
<comment type="caution">
    <text evidence="3">The sequence shown here is derived from an EMBL/GenBank/DDBJ whole genome shotgun (WGS) entry which is preliminary data.</text>
</comment>
<dbReference type="Proteomes" id="UP001526426">
    <property type="component" value="Unassembled WGS sequence"/>
</dbReference>
<dbReference type="InterPro" id="IPR039331">
    <property type="entry name" value="PAPs-like"/>
</dbReference>
<evidence type="ECO:0000313" key="4">
    <source>
        <dbReference type="Proteomes" id="UP001526426"/>
    </source>
</evidence>
<gene>
    <name evidence="3" type="ORF">K4A83_22695</name>
</gene>
<reference evidence="3 4" key="1">
    <citation type="submission" date="2021-08" db="EMBL/GenBank/DDBJ databases">
        <title>Draft genome sequence of Spirulina subsalsa with high tolerance to salinity and hype-accumulation of phycocyanin.</title>
        <authorList>
            <person name="Pei H."/>
            <person name="Jiang L."/>
        </authorList>
    </citation>
    <scope>NUCLEOTIDE SEQUENCE [LARGE SCALE GENOMIC DNA]</scope>
    <source>
        <strain evidence="3 4">FACHB-351</strain>
    </source>
</reference>
<dbReference type="PANTHER" id="PTHR22953">
    <property type="entry name" value="ACID PHOSPHATASE RELATED"/>
    <property type="match status" value="1"/>
</dbReference>
<dbReference type="EMBL" id="JAIHOM010000247">
    <property type="protein sequence ID" value="MCW6039034.1"/>
    <property type="molecule type" value="Genomic_DNA"/>
</dbReference>
<evidence type="ECO:0000256" key="1">
    <source>
        <dbReference type="ARBA" id="ARBA00022729"/>
    </source>
</evidence>
<dbReference type="Pfam" id="PF00149">
    <property type="entry name" value="Metallophos"/>
    <property type="match status" value="1"/>
</dbReference>
<dbReference type="Gene3D" id="3.60.21.10">
    <property type="match status" value="1"/>
</dbReference>
<organism evidence="3 4">
    <name type="scientific">Spirulina subsalsa FACHB-351</name>
    <dbReference type="NCBI Taxonomy" id="234711"/>
    <lineage>
        <taxon>Bacteria</taxon>
        <taxon>Bacillati</taxon>
        <taxon>Cyanobacteriota</taxon>
        <taxon>Cyanophyceae</taxon>
        <taxon>Spirulinales</taxon>
        <taxon>Spirulinaceae</taxon>
        <taxon>Spirulina</taxon>
    </lineage>
</organism>
<protein>
    <submittedName>
        <fullName evidence="3">Metallophosphoesterase</fullName>
    </submittedName>
</protein>
<proteinExistence type="predicted"/>
<evidence type="ECO:0000313" key="3">
    <source>
        <dbReference type="EMBL" id="MCW6039034.1"/>
    </source>
</evidence>
<feature type="non-terminal residue" evidence="3">
    <location>
        <position position="1"/>
    </location>
</feature>
<sequence length="461" mass="52435">VTSLKTPEDPLYSAVFTLTPTPPPGTPLKILLTSDHQLMPMTAANLQKVVETIGFIDGVFFAGDLTNIPDRASEWFDDQRGGAFFPCLQGRAQYTLEKNEQTTLYQGGQIIQNAPLFPALGNHEIMGRFSMTEPLGEQFNHAYPREQAAAHYNQQFANLNIPKDPSLKAAWIKANSFNSDTYEEIFSLPDHSPGGKKYYAITFGDVRLIVLYITNIWRVPSLDDNALSRYREPTYHLENPEKWGYGQHIFESIQPGSPQYEWLVNELESSEFKRAKYKIVMFHHPPHTLGGNIVPAYTNPRQTILTDPTGQVQKVRYEYPLEDDHIIQHLEPLLTEKGVHLVYYGHSHVWNRFRNEAGVNFLESSNIGNSYGAYFRDEKRPIPQGYQETYVATGNPNGLEPIVPTIDPLLDEQGQPLPYIASNDITVFSILDTQKGTISSYRFDTRQPTTQVVKFDEFELR</sequence>
<dbReference type="InterPro" id="IPR004843">
    <property type="entry name" value="Calcineurin-like_PHP"/>
</dbReference>
<dbReference type="RefSeq" id="WP_265266990.1">
    <property type="nucleotide sequence ID" value="NZ_JAIHOM010000247.1"/>
</dbReference>
<accession>A0ABT3LC07</accession>